<evidence type="ECO:0000313" key="3">
    <source>
        <dbReference type="EMBL" id="KAL2823691.1"/>
    </source>
</evidence>
<accession>A0ABR4I7S4</accession>
<sequence>MPRRGKKPKSRRVKDEPKDTSGDQSHSFTTPDSIIPTTGIESSSPAPSDSQPTTTTKITDKIPNRRFHLETEYDASRFSASDIEVPRDTGWVYIACPRSKQKCPTCKVHVAHTDCLVIAIDGTCLNNGQFDALSSFGIYCGDGNIFNQGRKQESSEKHTTDLAELEACARVLMMVVFIKENRSLSDDVCRVIIKGHSGNLVRGMTEWMAKWKTNKWKTSKGSLVANIMDFMRIDYLLEEIGDEFDVQFWLVPRKLNQGAVRLAKCALGDVRGSEVVGSAPEKDVKEGF</sequence>
<dbReference type="PROSITE" id="PS50879">
    <property type="entry name" value="RNASE_H_1"/>
    <property type="match status" value="1"/>
</dbReference>
<dbReference type="EMBL" id="JBFXLS010000050">
    <property type="protein sequence ID" value="KAL2823691.1"/>
    <property type="molecule type" value="Genomic_DNA"/>
</dbReference>
<dbReference type="Proteomes" id="UP001610335">
    <property type="component" value="Unassembled WGS sequence"/>
</dbReference>
<evidence type="ECO:0000259" key="2">
    <source>
        <dbReference type="PROSITE" id="PS50879"/>
    </source>
</evidence>
<reference evidence="3 4" key="1">
    <citation type="submission" date="2024-07" db="EMBL/GenBank/DDBJ databases">
        <title>Section-level genome sequencing and comparative genomics of Aspergillus sections Usti and Cavernicolus.</title>
        <authorList>
            <consortium name="Lawrence Berkeley National Laboratory"/>
            <person name="Nybo J.L."/>
            <person name="Vesth T.C."/>
            <person name="Theobald S."/>
            <person name="Frisvad J.C."/>
            <person name="Larsen T.O."/>
            <person name="Kjaerboelling I."/>
            <person name="Rothschild-Mancinelli K."/>
            <person name="Lyhne E.K."/>
            <person name="Kogle M.E."/>
            <person name="Barry K."/>
            <person name="Clum A."/>
            <person name="Na H."/>
            <person name="Ledsgaard L."/>
            <person name="Lin J."/>
            <person name="Lipzen A."/>
            <person name="Kuo A."/>
            <person name="Riley R."/>
            <person name="Mondo S."/>
            <person name="LaButti K."/>
            <person name="Haridas S."/>
            <person name="Pangalinan J."/>
            <person name="Salamov A.A."/>
            <person name="Simmons B.A."/>
            <person name="Magnuson J.K."/>
            <person name="Chen J."/>
            <person name="Drula E."/>
            <person name="Henrissat B."/>
            <person name="Wiebenga A."/>
            <person name="Lubbers R.J."/>
            <person name="Gomes A.C."/>
            <person name="Makela M.R."/>
            <person name="Stajich J."/>
            <person name="Grigoriev I.V."/>
            <person name="Mortensen U.H."/>
            <person name="De vries R.P."/>
            <person name="Baker S.E."/>
            <person name="Andersen M.R."/>
        </authorList>
    </citation>
    <scope>NUCLEOTIDE SEQUENCE [LARGE SCALE GENOMIC DNA]</scope>
    <source>
        <strain evidence="3 4">CBS 600.67</strain>
    </source>
</reference>
<proteinExistence type="predicted"/>
<evidence type="ECO:0000256" key="1">
    <source>
        <dbReference type="SAM" id="MobiDB-lite"/>
    </source>
</evidence>
<evidence type="ECO:0000313" key="4">
    <source>
        <dbReference type="Proteomes" id="UP001610335"/>
    </source>
</evidence>
<feature type="compositionally biased region" description="Polar residues" evidence="1">
    <location>
        <begin position="22"/>
        <end position="47"/>
    </location>
</feature>
<feature type="compositionally biased region" description="Low complexity" evidence="1">
    <location>
        <begin position="48"/>
        <end position="57"/>
    </location>
</feature>
<dbReference type="InterPro" id="IPR002156">
    <property type="entry name" value="RNaseH_domain"/>
</dbReference>
<feature type="region of interest" description="Disordered" evidence="1">
    <location>
        <begin position="1"/>
        <end position="63"/>
    </location>
</feature>
<dbReference type="SUPFAM" id="SSF53098">
    <property type="entry name" value="Ribonuclease H-like"/>
    <property type="match status" value="1"/>
</dbReference>
<feature type="domain" description="RNase H type-1" evidence="2">
    <location>
        <begin position="112"/>
        <end position="268"/>
    </location>
</feature>
<dbReference type="Gene3D" id="3.30.420.10">
    <property type="entry name" value="Ribonuclease H-like superfamily/Ribonuclease H"/>
    <property type="match status" value="1"/>
</dbReference>
<protein>
    <submittedName>
        <fullName evidence="3">Ribonuclease H-like domain-containing protein</fullName>
    </submittedName>
</protein>
<keyword evidence="4" id="KW-1185">Reference proteome</keyword>
<dbReference type="InterPro" id="IPR012337">
    <property type="entry name" value="RNaseH-like_sf"/>
</dbReference>
<dbReference type="InterPro" id="IPR036397">
    <property type="entry name" value="RNaseH_sf"/>
</dbReference>
<organism evidence="3 4">
    <name type="scientific">Aspergillus cavernicola</name>
    <dbReference type="NCBI Taxonomy" id="176166"/>
    <lineage>
        <taxon>Eukaryota</taxon>
        <taxon>Fungi</taxon>
        <taxon>Dikarya</taxon>
        <taxon>Ascomycota</taxon>
        <taxon>Pezizomycotina</taxon>
        <taxon>Eurotiomycetes</taxon>
        <taxon>Eurotiomycetidae</taxon>
        <taxon>Eurotiales</taxon>
        <taxon>Aspergillaceae</taxon>
        <taxon>Aspergillus</taxon>
        <taxon>Aspergillus subgen. Nidulantes</taxon>
    </lineage>
</organism>
<dbReference type="Pfam" id="PF00075">
    <property type="entry name" value="RNase_H"/>
    <property type="match status" value="1"/>
</dbReference>
<gene>
    <name evidence="3" type="ORF">BDW59DRAFT_163059</name>
</gene>
<feature type="compositionally biased region" description="Basic residues" evidence="1">
    <location>
        <begin position="1"/>
        <end position="12"/>
    </location>
</feature>
<name>A0ABR4I7S4_9EURO</name>
<comment type="caution">
    <text evidence="3">The sequence shown here is derived from an EMBL/GenBank/DDBJ whole genome shotgun (WGS) entry which is preliminary data.</text>
</comment>